<dbReference type="EMBL" id="PEWA01000037">
    <property type="protein sequence ID" value="PIU73342.1"/>
    <property type="molecule type" value="Genomic_DNA"/>
</dbReference>
<dbReference type="InterPro" id="IPR024654">
    <property type="entry name" value="Calcineurin-like_PHP_lpxH"/>
</dbReference>
<evidence type="ECO:0000313" key="4">
    <source>
        <dbReference type="Proteomes" id="UP000231407"/>
    </source>
</evidence>
<dbReference type="SUPFAM" id="SSF56300">
    <property type="entry name" value="Metallo-dependent phosphatases"/>
    <property type="match status" value="1"/>
</dbReference>
<dbReference type="Gene3D" id="3.60.21.10">
    <property type="match status" value="1"/>
</dbReference>
<accession>A0A2M7ARV7</accession>
<dbReference type="AlphaFoldDB" id="A0A2M7ARV7"/>
<reference evidence="4" key="1">
    <citation type="submission" date="2017-09" db="EMBL/GenBank/DDBJ databases">
        <title>Depth-based differentiation of microbial function through sediment-hosted aquifers and enrichment of novel symbionts in the deep terrestrial subsurface.</title>
        <authorList>
            <person name="Probst A.J."/>
            <person name="Ladd B."/>
            <person name="Jarett J.K."/>
            <person name="Geller-Mcgrath D.E."/>
            <person name="Sieber C.M.K."/>
            <person name="Emerson J.B."/>
            <person name="Anantharaman K."/>
            <person name="Thomas B.C."/>
            <person name="Malmstrom R."/>
            <person name="Stieglmeier M."/>
            <person name="Klingl A."/>
            <person name="Woyke T."/>
            <person name="Ryan C.M."/>
            <person name="Banfield J.F."/>
        </authorList>
    </citation>
    <scope>NUCLEOTIDE SEQUENCE [LARGE SCALE GENOMIC DNA]</scope>
</reference>
<evidence type="ECO:0000256" key="1">
    <source>
        <dbReference type="ARBA" id="ARBA00008950"/>
    </source>
</evidence>
<dbReference type="InterPro" id="IPR029052">
    <property type="entry name" value="Metallo-depent_PP-like"/>
</dbReference>
<evidence type="ECO:0000259" key="2">
    <source>
        <dbReference type="Pfam" id="PF12850"/>
    </source>
</evidence>
<proteinExistence type="inferred from homology"/>
<sequence length="218" mass="26410">MKILVISDLHLTTRFDEKKCEFLEKLINRADKVIINGDFWSYYSCTFGEFVKSKWQRLFLLLRQKQAVYIYGNHDRRKWTDKRVHLFSVRQTEKYEYRYGKNKIIIEHGHQILRGGNLENERILRFFRLIHFDDLIKYPLICFLPKIGVFKLIWGFSFRHRRVQKKINKGEVYMIYGHTHVAKFSPDKNYINTGFINYGVANYVWIKNGVPRLITTRY</sequence>
<organism evidence="3 4">
    <name type="scientific">Candidatus Shapirobacteria bacterium CG06_land_8_20_14_3_00_40_12</name>
    <dbReference type="NCBI Taxonomy" id="1974881"/>
    <lineage>
        <taxon>Bacteria</taxon>
        <taxon>Candidatus Shapironibacteriota</taxon>
    </lineage>
</organism>
<evidence type="ECO:0000313" key="3">
    <source>
        <dbReference type="EMBL" id="PIU73342.1"/>
    </source>
</evidence>
<name>A0A2M7ARV7_9BACT</name>
<dbReference type="Proteomes" id="UP000231407">
    <property type="component" value="Unassembled WGS sequence"/>
</dbReference>
<comment type="caution">
    <text evidence="3">The sequence shown here is derived from an EMBL/GenBank/DDBJ whole genome shotgun (WGS) entry which is preliminary data.</text>
</comment>
<dbReference type="Pfam" id="PF12850">
    <property type="entry name" value="Metallophos_2"/>
    <property type="match status" value="1"/>
</dbReference>
<dbReference type="GO" id="GO:0016787">
    <property type="term" value="F:hydrolase activity"/>
    <property type="evidence" value="ECO:0007669"/>
    <property type="project" value="InterPro"/>
</dbReference>
<gene>
    <name evidence="3" type="ORF">COS78_02815</name>
</gene>
<feature type="domain" description="Calcineurin-like phosphoesterase" evidence="2">
    <location>
        <begin position="1"/>
        <end position="200"/>
    </location>
</feature>
<comment type="similarity">
    <text evidence="1">Belongs to the metallophosphoesterase superfamily. YfcE family.</text>
</comment>
<protein>
    <recommendedName>
        <fullName evidence="2">Calcineurin-like phosphoesterase domain-containing protein</fullName>
    </recommendedName>
</protein>